<evidence type="ECO:0000256" key="1">
    <source>
        <dbReference type="ARBA" id="ARBA00002001"/>
    </source>
</evidence>
<dbReference type="EMBL" id="JAUJYN010000007">
    <property type="protein sequence ID" value="KAK1267364.1"/>
    <property type="molecule type" value="Genomic_DNA"/>
</dbReference>
<dbReference type="AlphaFoldDB" id="A0AAV9AT89"/>
<evidence type="ECO:0000259" key="4">
    <source>
        <dbReference type="Pfam" id="PF00125"/>
    </source>
</evidence>
<accession>A0AAV9AT89</accession>
<keyword evidence="6" id="KW-1185">Reference proteome</keyword>
<dbReference type="SUPFAM" id="SSF47113">
    <property type="entry name" value="Histone-fold"/>
    <property type="match status" value="1"/>
</dbReference>
<dbReference type="Proteomes" id="UP001179952">
    <property type="component" value="Unassembled WGS sequence"/>
</dbReference>
<dbReference type="InterPro" id="IPR009072">
    <property type="entry name" value="Histone-fold"/>
</dbReference>
<dbReference type="GO" id="GO:0000786">
    <property type="term" value="C:nucleosome"/>
    <property type="evidence" value="ECO:0007669"/>
    <property type="project" value="InterPro"/>
</dbReference>
<comment type="similarity">
    <text evidence="2">Belongs to the histone H2B family.</text>
</comment>
<reference evidence="5" key="2">
    <citation type="submission" date="2023-06" db="EMBL/GenBank/DDBJ databases">
        <authorList>
            <person name="Ma L."/>
            <person name="Liu K.-W."/>
            <person name="Li Z."/>
            <person name="Hsiao Y.-Y."/>
            <person name="Qi Y."/>
            <person name="Fu T."/>
            <person name="Tang G."/>
            <person name="Zhang D."/>
            <person name="Sun W.-H."/>
            <person name="Liu D.-K."/>
            <person name="Li Y."/>
            <person name="Chen G.-Z."/>
            <person name="Liu X.-D."/>
            <person name="Liao X.-Y."/>
            <person name="Jiang Y.-T."/>
            <person name="Yu X."/>
            <person name="Hao Y."/>
            <person name="Huang J."/>
            <person name="Zhao X.-W."/>
            <person name="Ke S."/>
            <person name="Chen Y.-Y."/>
            <person name="Wu W.-L."/>
            <person name="Hsu J.-L."/>
            <person name="Lin Y.-F."/>
            <person name="Huang M.-D."/>
            <person name="Li C.-Y."/>
            <person name="Huang L."/>
            <person name="Wang Z.-W."/>
            <person name="Zhao X."/>
            <person name="Zhong W.-Y."/>
            <person name="Peng D.-H."/>
            <person name="Ahmad S."/>
            <person name="Lan S."/>
            <person name="Zhang J.-S."/>
            <person name="Tsai W.-C."/>
            <person name="Van De Peer Y."/>
            <person name="Liu Z.-J."/>
        </authorList>
    </citation>
    <scope>NUCLEOTIDE SEQUENCE</scope>
    <source>
        <strain evidence="5">SCP</strain>
        <tissue evidence="5">Leaves</tissue>
    </source>
</reference>
<dbReference type="PANTHER" id="PTHR23428">
    <property type="entry name" value="HISTONE H2B"/>
    <property type="match status" value="1"/>
</dbReference>
<dbReference type="InterPro" id="IPR007125">
    <property type="entry name" value="H2A/H2B/H3"/>
</dbReference>
<organism evidence="5 6">
    <name type="scientific">Acorus gramineus</name>
    <name type="common">Dwarf sweet flag</name>
    <dbReference type="NCBI Taxonomy" id="55184"/>
    <lineage>
        <taxon>Eukaryota</taxon>
        <taxon>Viridiplantae</taxon>
        <taxon>Streptophyta</taxon>
        <taxon>Embryophyta</taxon>
        <taxon>Tracheophyta</taxon>
        <taxon>Spermatophyta</taxon>
        <taxon>Magnoliopsida</taxon>
        <taxon>Liliopsida</taxon>
        <taxon>Acoraceae</taxon>
        <taxon>Acorus</taxon>
    </lineage>
</organism>
<name>A0AAV9AT89_ACOGR</name>
<comment type="caution">
    <text evidence="5">The sequence shown here is derived from an EMBL/GenBank/DDBJ whole genome shotgun (WGS) entry which is preliminary data.</text>
</comment>
<evidence type="ECO:0000313" key="6">
    <source>
        <dbReference type="Proteomes" id="UP001179952"/>
    </source>
</evidence>
<comment type="subunit">
    <text evidence="3">The nucleosome is a histone octamer containing two molecules each of H2A, H2B, H3 and H4 assembled in one H3-H4 heterotetramer and two H2A-H2B heterodimers. The octamer wraps approximately 147 bp of DNA.</text>
</comment>
<reference evidence="5" key="1">
    <citation type="journal article" date="2023" name="Nat. Commun.">
        <title>Diploid and tetraploid genomes of Acorus and the evolution of monocots.</title>
        <authorList>
            <person name="Ma L."/>
            <person name="Liu K.W."/>
            <person name="Li Z."/>
            <person name="Hsiao Y.Y."/>
            <person name="Qi Y."/>
            <person name="Fu T."/>
            <person name="Tang G.D."/>
            <person name="Zhang D."/>
            <person name="Sun W.H."/>
            <person name="Liu D.K."/>
            <person name="Li Y."/>
            <person name="Chen G.Z."/>
            <person name="Liu X.D."/>
            <person name="Liao X.Y."/>
            <person name="Jiang Y.T."/>
            <person name="Yu X."/>
            <person name="Hao Y."/>
            <person name="Huang J."/>
            <person name="Zhao X.W."/>
            <person name="Ke S."/>
            <person name="Chen Y.Y."/>
            <person name="Wu W.L."/>
            <person name="Hsu J.L."/>
            <person name="Lin Y.F."/>
            <person name="Huang M.D."/>
            <person name="Li C.Y."/>
            <person name="Huang L."/>
            <person name="Wang Z.W."/>
            <person name="Zhao X."/>
            <person name="Zhong W.Y."/>
            <person name="Peng D.H."/>
            <person name="Ahmad S."/>
            <person name="Lan S."/>
            <person name="Zhang J.S."/>
            <person name="Tsai W.C."/>
            <person name="Van de Peer Y."/>
            <person name="Liu Z.J."/>
        </authorList>
    </citation>
    <scope>NUCLEOTIDE SEQUENCE</scope>
    <source>
        <strain evidence="5">SCP</strain>
    </source>
</reference>
<sequence>MTVINGLVNDMFERMAEEAARLSKHARKVTMTSREIQGAVRECVSSCLVSSGGTRCLRGPRPSRFTWPRIGTGESEIDQSFFFFFEMIQSMLDLINT</sequence>
<dbReference type="GO" id="GO:0046982">
    <property type="term" value="F:protein heterodimerization activity"/>
    <property type="evidence" value="ECO:0007669"/>
    <property type="project" value="InterPro"/>
</dbReference>
<dbReference type="Pfam" id="PF00125">
    <property type="entry name" value="Histone"/>
    <property type="match status" value="1"/>
</dbReference>
<evidence type="ECO:0000256" key="2">
    <source>
        <dbReference type="ARBA" id="ARBA00006846"/>
    </source>
</evidence>
<evidence type="ECO:0000256" key="3">
    <source>
        <dbReference type="ARBA" id="ARBA00011538"/>
    </source>
</evidence>
<proteinExistence type="inferred from homology"/>
<protein>
    <submittedName>
        <fullName evidence="5">Histone H2B.11</fullName>
    </submittedName>
</protein>
<dbReference type="InterPro" id="IPR000558">
    <property type="entry name" value="Histone_H2B"/>
</dbReference>
<comment type="function">
    <text evidence="1">Core component of nucleosome. Nucleosomes wrap and compact DNA into chromatin, limiting DNA accessibility to the cellular machineries which require DNA as a template. Histones thereby play a central role in transcription regulation, DNA repair, DNA replication and chromosomal stability. DNA accessibility is regulated via a complex set of post-translational modifications of histones, also called histone code, and nucleosome remodeling.</text>
</comment>
<evidence type="ECO:0000313" key="5">
    <source>
        <dbReference type="EMBL" id="KAK1267364.1"/>
    </source>
</evidence>
<dbReference type="GO" id="GO:0003677">
    <property type="term" value="F:DNA binding"/>
    <property type="evidence" value="ECO:0007669"/>
    <property type="project" value="InterPro"/>
</dbReference>
<feature type="domain" description="Core Histone H2A/H2B/H3" evidence="4">
    <location>
        <begin position="1"/>
        <end position="41"/>
    </location>
</feature>
<gene>
    <name evidence="5" type="ORF">QJS04_geneDACA000246</name>
</gene>
<dbReference type="Gene3D" id="1.10.20.10">
    <property type="entry name" value="Histone, subunit A"/>
    <property type="match status" value="1"/>
</dbReference>
<dbReference type="GO" id="GO:0030527">
    <property type="term" value="F:structural constituent of chromatin"/>
    <property type="evidence" value="ECO:0007669"/>
    <property type="project" value="InterPro"/>
</dbReference>